<keyword evidence="1" id="KW-0479">Metal-binding</keyword>
<comment type="caution">
    <text evidence="6">The sequence shown here is derived from an EMBL/GenBank/DDBJ whole genome shotgun (WGS) entry which is preliminary data.</text>
</comment>
<feature type="domain" description="MYND-type" evidence="5">
    <location>
        <begin position="441"/>
        <end position="481"/>
    </location>
</feature>
<gene>
    <name evidence="6" type="ORF">WG66_7802</name>
</gene>
<organism evidence="6 7">
    <name type="scientific">Moniliophthora roreri</name>
    <name type="common">Frosty pod rot fungus</name>
    <name type="synonym">Monilia roreri</name>
    <dbReference type="NCBI Taxonomy" id="221103"/>
    <lineage>
        <taxon>Eukaryota</taxon>
        <taxon>Fungi</taxon>
        <taxon>Dikarya</taxon>
        <taxon>Basidiomycota</taxon>
        <taxon>Agaricomycotina</taxon>
        <taxon>Agaricomycetes</taxon>
        <taxon>Agaricomycetidae</taxon>
        <taxon>Agaricales</taxon>
        <taxon>Marasmiineae</taxon>
        <taxon>Marasmiaceae</taxon>
        <taxon>Moniliophthora</taxon>
    </lineage>
</organism>
<evidence type="ECO:0000256" key="4">
    <source>
        <dbReference type="PROSITE-ProRule" id="PRU00134"/>
    </source>
</evidence>
<evidence type="ECO:0000256" key="2">
    <source>
        <dbReference type="ARBA" id="ARBA00022771"/>
    </source>
</evidence>
<evidence type="ECO:0000313" key="6">
    <source>
        <dbReference type="EMBL" id="KTB39619.1"/>
    </source>
</evidence>
<dbReference type="SUPFAM" id="SSF144232">
    <property type="entry name" value="HIT/MYND zinc finger-like"/>
    <property type="match status" value="1"/>
</dbReference>
<keyword evidence="2 4" id="KW-0863">Zinc-finger</keyword>
<keyword evidence="3" id="KW-0862">Zinc</keyword>
<name>A0A0W0FTC4_MONRR</name>
<dbReference type="AlphaFoldDB" id="A0A0W0FTC4"/>
<dbReference type="eggNOG" id="ENOG502QWK5">
    <property type="taxonomic scope" value="Eukaryota"/>
</dbReference>
<evidence type="ECO:0000259" key="5">
    <source>
        <dbReference type="PROSITE" id="PS50865"/>
    </source>
</evidence>
<reference evidence="6 7" key="1">
    <citation type="submission" date="2015-12" db="EMBL/GenBank/DDBJ databases">
        <title>Draft genome sequence of Moniliophthora roreri, the causal agent of frosty pod rot of cacao.</title>
        <authorList>
            <person name="Aime M.C."/>
            <person name="Diaz-Valderrama J.R."/>
            <person name="Kijpornyongpan T."/>
            <person name="Phillips-Mora W."/>
        </authorList>
    </citation>
    <scope>NUCLEOTIDE SEQUENCE [LARGE SCALE GENOMIC DNA]</scope>
    <source>
        <strain evidence="6 7">MCA 2952</strain>
    </source>
</reference>
<evidence type="ECO:0000256" key="3">
    <source>
        <dbReference type="ARBA" id="ARBA00022833"/>
    </source>
</evidence>
<dbReference type="InterPro" id="IPR002893">
    <property type="entry name" value="Znf_MYND"/>
</dbReference>
<evidence type="ECO:0000313" key="7">
    <source>
        <dbReference type="Proteomes" id="UP000054988"/>
    </source>
</evidence>
<dbReference type="Gene3D" id="6.10.140.2220">
    <property type="match status" value="1"/>
</dbReference>
<dbReference type="GO" id="GO:0008270">
    <property type="term" value="F:zinc ion binding"/>
    <property type="evidence" value="ECO:0007669"/>
    <property type="project" value="UniProtKB-KW"/>
</dbReference>
<proteinExistence type="predicted"/>
<dbReference type="EMBL" id="LATX01001657">
    <property type="protein sequence ID" value="KTB39619.1"/>
    <property type="molecule type" value="Genomic_DNA"/>
</dbReference>
<accession>A0A0W0FTC4</accession>
<dbReference type="Proteomes" id="UP000054988">
    <property type="component" value="Unassembled WGS sequence"/>
</dbReference>
<dbReference type="Pfam" id="PF01753">
    <property type="entry name" value="zf-MYND"/>
    <property type="match status" value="1"/>
</dbReference>
<sequence>MATSLLEASQNEIWTSAFTSTTPAQMEQMQNLFKDAVTLRIPSRKLAAQTLHRIGKPPSSSPDVSNPIGPARDVLDVFAFLARRLSPENGTYVRGQITAYIKQNLSSYIGPWIDFLLEKFVLGKEPRTIAGLDFRDNILNILPLLLAYPSTPSELAELKSAVPKLTSSLLGEIWLDGLESLHITWLRWNTLIGSIFFKESNELTEDFISPLMNHYSSITSCARLAVQHLRRIAGHLPRMGHWELRSVNASLLMIGSLNEKHASFLPALVHGSVPAVVRLLSVVLSRYKRLQQEGISPSTWGILGTTFGYLISSLTNMLKGSLWVSQALDAGVVQMCLKTDRMLPSHKRRKHIDLFAHVWKAIGLVLRQITLHFVYPSVLVRFTASMNRVAELGLEKQLEANARDWPLWEKWQACKAKANDYRSTLNLLKMGPAPICCFKKCPTYGAWPGPRLLRCSACLNPVYCSRECAQKHWRAEHRNVCHQYARDVKDGIPSPSYMDTRFFEMILSLHVEGEMKEIRERLAGYDAKHAAGTALTKRPFLLVNYNTIMRTTEMPEISMAVVDMKSMMESNEASTVEGMKLISPTLLASLRGARRPDFVILAFFPLTLGRPEKFWSIIRTA</sequence>
<protein>
    <recommendedName>
        <fullName evidence="5">MYND-type domain-containing protein</fullName>
    </recommendedName>
</protein>
<evidence type="ECO:0000256" key="1">
    <source>
        <dbReference type="ARBA" id="ARBA00022723"/>
    </source>
</evidence>
<dbReference type="PROSITE" id="PS50865">
    <property type="entry name" value="ZF_MYND_2"/>
    <property type="match status" value="1"/>
</dbReference>